<sequence>MQIIDNGIESLARKIQHHQNLDHIDFLKVRLGIQIVAINFFKAIVTYGLALLLNTILYTLTVHISYILVRQFSHGAHARSSLMCHIQNILLFVLVPMAIVYFAIPFHYLFILALIGWVIVIIYAPAATKKQPIKASRKRGLKIKSIVMTTIVLGVALVVPAPYQQLICFGITLQAATLLPIFFPKEVDL</sequence>
<evidence type="ECO:0000256" key="8">
    <source>
        <dbReference type="ARBA" id="ARBA00023136"/>
    </source>
</evidence>
<organism evidence="10 11">
    <name type="scientific">Staphylococcus americanisciuri</name>
    <dbReference type="NCBI Taxonomy" id="2973940"/>
    <lineage>
        <taxon>Bacteria</taxon>
        <taxon>Bacillati</taxon>
        <taxon>Bacillota</taxon>
        <taxon>Bacilli</taxon>
        <taxon>Bacillales</taxon>
        <taxon>Staphylococcaceae</taxon>
        <taxon>Staphylococcus</taxon>
    </lineage>
</organism>
<reference evidence="10 11" key="1">
    <citation type="journal article" date="2023" name="Int. J. Syst. Evol. Microbiol.">
        <title>Streptococcus sciuri sp. nov., Staphylococcus marylandisciuri sp. nov. and Staphylococcus americanisciuri sp. nov., isolated from faeces of eastern grey squirrel (Sciurus carolinensis).</title>
        <authorList>
            <person name="Volokhov D.V."/>
            <person name="Zagorodnyaya T.A."/>
            <person name="Furtak V.A."/>
            <person name="Nattanmai G."/>
            <person name="Randall L."/>
            <person name="Jose S."/>
            <person name="Gao Y."/>
            <person name="Eisenberg T."/>
            <person name="Delmonte P."/>
            <person name="Blom J."/>
            <person name="Mitchell K.K."/>
        </authorList>
    </citation>
    <scope>NUCLEOTIDE SEQUENCE [LARGE SCALE GENOMIC DNA]</scope>
    <source>
        <strain evidence="10 11">GRT3</strain>
    </source>
</reference>
<evidence type="ECO:0000256" key="4">
    <source>
        <dbReference type="ARBA" id="ARBA00022692"/>
    </source>
</evidence>
<keyword evidence="4 9" id="KW-0812">Transmembrane</keyword>
<feature type="transmembrane region" description="Helical" evidence="9">
    <location>
        <begin position="140"/>
        <end position="157"/>
    </location>
</feature>
<evidence type="ECO:0000313" key="10">
    <source>
        <dbReference type="EMBL" id="MCS4486957.1"/>
    </source>
</evidence>
<dbReference type="InterPro" id="IPR006741">
    <property type="entry name" value="AgrB"/>
</dbReference>
<keyword evidence="6 9" id="KW-1133">Transmembrane helix</keyword>
<keyword evidence="2 9" id="KW-0673">Quorum sensing</keyword>
<dbReference type="SMART" id="SM00793">
    <property type="entry name" value="AgrB"/>
    <property type="match status" value="1"/>
</dbReference>
<name>A0ABT2F587_9STAP</name>
<gene>
    <name evidence="9" type="primary">agrB</name>
    <name evidence="10" type="ORF">NXS11_08610</name>
</gene>
<evidence type="ECO:0000256" key="9">
    <source>
        <dbReference type="HAMAP-Rule" id="MF_00784"/>
    </source>
</evidence>
<evidence type="ECO:0000256" key="6">
    <source>
        <dbReference type="ARBA" id="ARBA00022989"/>
    </source>
</evidence>
<keyword evidence="3 9" id="KW-0645">Protease</keyword>
<feature type="transmembrane region" description="Helical" evidence="9">
    <location>
        <begin position="44"/>
        <end position="69"/>
    </location>
</feature>
<comment type="subcellular location">
    <subcellularLocation>
        <location evidence="9">Cell membrane</location>
        <topology evidence="9">Multi-pass membrane protein</topology>
    </subcellularLocation>
</comment>
<keyword evidence="8 9" id="KW-0472">Membrane</keyword>
<evidence type="ECO:0000256" key="3">
    <source>
        <dbReference type="ARBA" id="ARBA00022670"/>
    </source>
</evidence>
<proteinExistence type="inferred from homology"/>
<comment type="similarity">
    <text evidence="9">Belongs to the AgrB family.</text>
</comment>
<feature type="transmembrane region" description="Helical" evidence="9">
    <location>
        <begin position="163"/>
        <end position="183"/>
    </location>
</feature>
<dbReference type="Proteomes" id="UP001205609">
    <property type="component" value="Unassembled WGS sequence"/>
</dbReference>
<evidence type="ECO:0000256" key="2">
    <source>
        <dbReference type="ARBA" id="ARBA00022654"/>
    </source>
</evidence>
<dbReference type="Pfam" id="PF04647">
    <property type="entry name" value="AgrB"/>
    <property type="match status" value="1"/>
</dbReference>
<protein>
    <recommendedName>
        <fullName evidence="9">Accessory gene regulator protein B</fullName>
        <ecNumber evidence="9">3.4.-.-</ecNumber>
    </recommendedName>
</protein>
<keyword evidence="11" id="KW-1185">Reference proteome</keyword>
<dbReference type="EC" id="3.4.-.-" evidence="9"/>
<evidence type="ECO:0000313" key="11">
    <source>
        <dbReference type="Proteomes" id="UP001205609"/>
    </source>
</evidence>
<dbReference type="RefSeq" id="WP_259200568.1">
    <property type="nucleotide sequence ID" value="NZ_JANUXY010000008.1"/>
</dbReference>
<dbReference type="EMBL" id="JANUXY010000008">
    <property type="protein sequence ID" value="MCS4486957.1"/>
    <property type="molecule type" value="Genomic_DNA"/>
</dbReference>
<dbReference type="HAMAP" id="MF_00784">
    <property type="entry name" value="AgrB"/>
    <property type="match status" value="1"/>
</dbReference>
<comment type="caution">
    <text evidence="10">The sequence shown here is derived from an EMBL/GenBank/DDBJ whole genome shotgun (WGS) entry which is preliminary data.</text>
</comment>
<feature type="transmembrane region" description="Helical" evidence="9">
    <location>
        <begin position="108"/>
        <end position="128"/>
    </location>
</feature>
<evidence type="ECO:0000256" key="1">
    <source>
        <dbReference type="ARBA" id="ARBA00022475"/>
    </source>
</evidence>
<comment type="function">
    <text evidence="9">Essential for the production of a quorum sensing system signal molecule, the autoinducing peptide (AIP). This quorum sensing system is responsible for the regulation of the expression of virulence factor genes. Involved in the proteolytic processing of AgrD, the precursor of AIP.</text>
</comment>
<keyword evidence="7 9" id="KW-0843">Virulence</keyword>
<keyword evidence="1 9" id="KW-1003">Cell membrane</keyword>
<keyword evidence="5 9" id="KW-0378">Hydrolase</keyword>
<feature type="transmembrane region" description="Helical" evidence="9">
    <location>
        <begin position="81"/>
        <end position="102"/>
    </location>
</feature>
<evidence type="ECO:0000256" key="7">
    <source>
        <dbReference type="ARBA" id="ARBA00023026"/>
    </source>
</evidence>
<evidence type="ECO:0000256" key="5">
    <source>
        <dbReference type="ARBA" id="ARBA00022801"/>
    </source>
</evidence>
<accession>A0ABT2F587</accession>